<evidence type="ECO:0000256" key="2">
    <source>
        <dbReference type="ARBA" id="ARBA00006742"/>
    </source>
</evidence>
<dbReference type="PANTHER" id="PTHR33909:SF1">
    <property type="entry name" value="SEC TRANSLOCON ACCESSORY COMPLEX SUBUNIT YAJC"/>
    <property type="match status" value="1"/>
</dbReference>
<keyword evidence="13" id="KW-1185">Reference proteome</keyword>
<accession>B5Z9I2</accession>
<evidence type="ECO:0000256" key="8">
    <source>
        <dbReference type="ARBA" id="ARBA00022989"/>
    </source>
</evidence>
<evidence type="ECO:0000313" key="12">
    <source>
        <dbReference type="EMBL" id="ACI28231.1"/>
    </source>
</evidence>
<dbReference type="RefSeq" id="WP_000529769.1">
    <property type="nucleotide sequence ID" value="NC_011333.1"/>
</dbReference>
<keyword evidence="7" id="KW-0653">Protein transport</keyword>
<dbReference type="PANTHER" id="PTHR33909">
    <property type="entry name" value="SEC TRANSLOCON ACCESSORY COMPLEX SUBUNIT YAJC"/>
    <property type="match status" value="1"/>
</dbReference>
<dbReference type="InterPro" id="IPR003849">
    <property type="entry name" value="Preprotein_translocase_YajC"/>
</dbReference>
<dbReference type="PRINTS" id="PR01853">
    <property type="entry name" value="YAJCTRNLCASE"/>
</dbReference>
<evidence type="ECO:0000256" key="3">
    <source>
        <dbReference type="ARBA" id="ARBA00014962"/>
    </source>
</evidence>
<dbReference type="KEGG" id="hpg:HPG27_1489"/>
<dbReference type="Proteomes" id="UP000001735">
    <property type="component" value="Chromosome"/>
</dbReference>
<gene>
    <name evidence="12" type="ordered locus">HPG27_1489</name>
</gene>
<keyword evidence="8 11" id="KW-1133">Transmembrane helix</keyword>
<organism evidence="12 13">
    <name type="scientific">Helicobacter pylori (strain G27)</name>
    <dbReference type="NCBI Taxonomy" id="563041"/>
    <lineage>
        <taxon>Bacteria</taxon>
        <taxon>Pseudomonadati</taxon>
        <taxon>Campylobacterota</taxon>
        <taxon>Epsilonproteobacteria</taxon>
        <taxon>Campylobacterales</taxon>
        <taxon>Helicobacteraceae</taxon>
        <taxon>Helicobacter</taxon>
    </lineage>
</organism>
<comment type="subcellular location">
    <subcellularLocation>
        <location evidence="1">Cell membrane</location>
        <topology evidence="1">Single-pass membrane protein</topology>
    </subcellularLocation>
</comment>
<name>B5Z9I2_HELPG</name>
<evidence type="ECO:0000256" key="7">
    <source>
        <dbReference type="ARBA" id="ARBA00022927"/>
    </source>
</evidence>
<dbReference type="GO" id="GO:0015031">
    <property type="term" value="P:protein transport"/>
    <property type="evidence" value="ECO:0007669"/>
    <property type="project" value="UniProtKB-KW"/>
</dbReference>
<comment type="similarity">
    <text evidence="2">Belongs to the YajC family.</text>
</comment>
<evidence type="ECO:0000256" key="4">
    <source>
        <dbReference type="ARBA" id="ARBA00022448"/>
    </source>
</evidence>
<keyword evidence="4" id="KW-0813">Transport</keyword>
<dbReference type="GO" id="GO:0005886">
    <property type="term" value="C:plasma membrane"/>
    <property type="evidence" value="ECO:0007669"/>
    <property type="project" value="UniProtKB-SubCell"/>
</dbReference>
<reference evidence="12 13" key="1">
    <citation type="journal article" date="2009" name="J. Bacteriol.">
        <title>The complete genome sequence of Helicobacter pylori strain G27.</title>
        <authorList>
            <person name="Baltrus D.A."/>
            <person name="Amieva M.R."/>
            <person name="Covacci A."/>
            <person name="Lowe T.M."/>
            <person name="Merrell D.S."/>
            <person name="Ottemann K.M."/>
            <person name="Stein M."/>
            <person name="Salama N.R."/>
            <person name="Guillemin K."/>
        </authorList>
    </citation>
    <scope>NUCLEOTIDE SEQUENCE [LARGE SCALE GENOMIC DNA]</scope>
    <source>
        <strain evidence="12 13">G27</strain>
    </source>
</reference>
<evidence type="ECO:0000256" key="11">
    <source>
        <dbReference type="SAM" id="Phobius"/>
    </source>
</evidence>
<keyword evidence="10 11" id="KW-0472">Membrane</keyword>
<dbReference type="SMART" id="SM01323">
    <property type="entry name" value="YajC"/>
    <property type="match status" value="1"/>
</dbReference>
<dbReference type="AlphaFoldDB" id="B5Z9I2"/>
<dbReference type="Pfam" id="PF02699">
    <property type="entry name" value="YajC"/>
    <property type="match status" value="1"/>
</dbReference>
<evidence type="ECO:0000256" key="6">
    <source>
        <dbReference type="ARBA" id="ARBA00022692"/>
    </source>
</evidence>
<evidence type="ECO:0000256" key="9">
    <source>
        <dbReference type="ARBA" id="ARBA00023010"/>
    </source>
</evidence>
<protein>
    <recommendedName>
        <fullName evidence="3">Sec translocon accessory complex subunit YajC</fullName>
    </recommendedName>
</protein>
<feature type="transmembrane region" description="Helical" evidence="11">
    <location>
        <begin position="6"/>
        <end position="25"/>
    </location>
</feature>
<evidence type="ECO:0000256" key="10">
    <source>
        <dbReference type="ARBA" id="ARBA00023136"/>
    </source>
</evidence>
<dbReference type="NCBIfam" id="TIGR00739">
    <property type="entry name" value="yajC"/>
    <property type="match status" value="1"/>
</dbReference>
<keyword evidence="5" id="KW-1003">Cell membrane</keyword>
<evidence type="ECO:0000313" key="13">
    <source>
        <dbReference type="Proteomes" id="UP000001735"/>
    </source>
</evidence>
<keyword evidence="9" id="KW-0811">Translocation</keyword>
<proteinExistence type="inferred from homology"/>
<evidence type="ECO:0000256" key="1">
    <source>
        <dbReference type="ARBA" id="ARBA00004162"/>
    </source>
</evidence>
<dbReference type="HOGENOM" id="CLU_116157_5_2_7"/>
<sequence>MGQIKDILTTLLPLVVLFLIFYFLIVRPQRQQQKKHKEMIEGLTKGDKIVTQGGLIVEVLKAEANFFSVKLNDDTTAKLSKNYIAFKLDELDQLGLAEPIVIQQGREEISAKLSGTKTLKQRQITTNETF</sequence>
<evidence type="ECO:0000256" key="5">
    <source>
        <dbReference type="ARBA" id="ARBA00022475"/>
    </source>
</evidence>
<dbReference type="EMBL" id="CP001173">
    <property type="protein sequence ID" value="ACI28231.1"/>
    <property type="molecule type" value="Genomic_DNA"/>
</dbReference>
<keyword evidence="6 11" id="KW-0812">Transmembrane</keyword>